<evidence type="ECO:0000313" key="3">
    <source>
        <dbReference type="Proteomes" id="UP000015106"/>
    </source>
</evidence>
<protein>
    <submittedName>
        <fullName evidence="2">Uncharacterized protein</fullName>
    </submittedName>
</protein>
<evidence type="ECO:0000313" key="2">
    <source>
        <dbReference type="EnsemblPlants" id="TuG1812G0600002030.01.T01"/>
    </source>
</evidence>
<organism evidence="2 3">
    <name type="scientific">Triticum urartu</name>
    <name type="common">Red wild einkorn</name>
    <name type="synonym">Crithodium urartu</name>
    <dbReference type="NCBI Taxonomy" id="4572"/>
    <lineage>
        <taxon>Eukaryota</taxon>
        <taxon>Viridiplantae</taxon>
        <taxon>Streptophyta</taxon>
        <taxon>Embryophyta</taxon>
        <taxon>Tracheophyta</taxon>
        <taxon>Spermatophyta</taxon>
        <taxon>Magnoliopsida</taxon>
        <taxon>Liliopsida</taxon>
        <taxon>Poales</taxon>
        <taxon>Poaceae</taxon>
        <taxon>BOP clade</taxon>
        <taxon>Pooideae</taxon>
        <taxon>Triticodae</taxon>
        <taxon>Triticeae</taxon>
        <taxon>Triticinae</taxon>
        <taxon>Triticum</taxon>
    </lineage>
</organism>
<evidence type="ECO:0000256" key="1">
    <source>
        <dbReference type="SAM" id="MobiDB-lite"/>
    </source>
</evidence>
<reference evidence="2" key="2">
    <citation type="submission" date="2018-03" db="EMBL/GenBank/DDBJ databases">
        <title>The Triticum urartu genome reveals the dynamic nature of wheat genome evolution.</title>
        <authorList>
            <person name="Ling H."/>
            <person name="Ma B."/>
            <person name="Shi X."/>
            <person name="Liu H."/>
            <person name="Dong L."/>
            <person name="Sun H."/>
            <person name="Cao Y."/>
            <person name="Gao Q."/>
            <person name="Zheng S."/>
            <person name="Li Y."/>
            <person name="Yu Y."/>
            <person name="Du H."/>
            <person name="Qi M."/>
            <person name="Li Y."/>
            <person name="Yu H."/>
            <person name="Cui Y."/>
            <person name="Wang N."/>
            <person name="Chen C."/>
            <person name="Wu H."/>
            <person name="Zhao Y."/>
            <person name="Zhang J."/>
            <person name="Li Y."/>
            <person name="Zhou W."/>
            <person name="Zhang B."/>
            <person name="Hu W."/>
            <person name="Eijk M."/>
            <person name="Tang J."/>
            <person name="Witsenboer H."/>
            <person name="Zhao S."/>
            <person name="Li Z."/>
            <person name="Zhang A."/>
            <person name="Wang D."/>
            <person name="Liang C."/>
        </authorList>
    </citation>
    <scope>NUCLEOTIDE SEQUENCE [LARGE SCALE GENOMIC DNA]</scope>
    <source>
        <strain evidence="2">cv. G1812</strain>
    </source>
</reference>
<sequence>MQLPQPQPPRSDLDRERSTRPAPRRLVAPRHGLLCRPCCESPGFFGPRVVPVVMSPACSGDPGQRRLLELLRPAVLRHDWPRHHAAPATTSPTSGALPCRRRQAPREAAPRWPSPHVRRRKFRHRSAPSPSPCRPFARRRSSIPAPRSSSVLFEQATSRSVRVDQAKQAPGPVCFFLPWPSAPLLTQPAFFH</sequence>
<dbReference type="EnsemblPlants" id="TuG1812G0600002030.01.T01">
    <property type="protein sequence ID" value="TuG1812G0600002030.01.T01"/>
    <property type="gene ID" value="TuG1812G0600002030.01"/>
</dbReference>
<dbReference type="AlphaFoldDB" id="A0A8R7QSI6"/>
<name>A0A8R7QSI6_TRIUA</name>
<feature type="region of interest" description="Disordered" evidence="1">
    <location>
        <begin position="84"/>
        <end position="150"/>
    </location>
</feature>
<accession>A0A8R7QSI6</accession>
<dbReference type="Proteomes" id="UP000015106">
    <property type="component" value="Chromosome 6"/>
</dbReference>
<feature type="region of interest" description="Disordered" evidence="1">
    <location>
        <begin position="1"/>
        <end position="27"/>
    </location>
</feature>
<dbReference type="Gramene" id="TuG1812G0600002030.01.T01">
    <property type="protein sequence ID" value="TuG1812G0600002030.01.T01"/>
    <property type="gene ID" value="TuG1812G0600002030.01"/>
</dbReference>
<feature type="compositionally biased region" description="Basic residues" evidence="1">
    <location>
        <begin position="116"/>
        <end position="126"/>
    </location>
</feature>
<reference evidence="3" key="1">
    <citation type="journal article" date="2013" name="Nature">
        <title>Draft genome of the wheat A-genome progenitor Triticum urartu.</title>
        <authorList>
            <person name="Ling H.Q."/>
            <person name="Zhao S."/>
            <person name="Liu D."/>
            <person name="Wang J."/>
            <person name="Sun H."/>
            <person name="Zhang C."/>
            <person name="Fan H."/>
            <person name="Li D."/>
            <person name="Dong L."/>
            <person name="Tao Y."/>
            <person name="Gao C."/>
            <person name="Wu H."/>
            <person name="Li Y."/>
            <person name="Cui Y."/>
            <person name="Guo X."/>
            <person name="Zheng S."/>
            <person name="Wang B."/>
            <person name="Yu K."/>
            <person name="Liang Q."/>
            <person name="Yang W."/>
            <person name="Lou X."/>
            <person name="Chen J."/>
            <person name="Feng M."/>
            <person name="Jian J."/>
            <person name="Zhang X."/>
            <person name="Luo G."/>
            <person name="Jiang Y."/>
            <person name="Liu J."/>
            <person name="Wang Z."/>
            <person name="Sha Y."/>
            <person name="Zhang B."/>
            <person name="Wu H."/>
            <person name="Tang D."/>
            <person name="Shen Q."/>
            <person name="Xue P."/>
            <person name="Zou S."/>
            <person name="Wang X."/>
            <person name="Liu X."/>
            <person name="Wang F."/>
            <person name="Yang Y."/>
            <person name="An X."/>
            <person name="Dong Z."/>
            <person name="Zhang K."/>
            <person name="Zhang X."/>
            <person name="Luo M.C."/>
            <person name="Dvorak J."/>
            <person name="Tong Y."/>
            <person name="Wang J."/>
            <person name="Yang H."/>
            <person name="Li Z."/>
            <person name="Wang D."/>
            <person name="Zhang A."/>
            <person name="Wang J."/>
        </authorList>
    </citation>
    <scope>NUCLEOTIDE SEQUENCE</scope>
    <source>
        <strain evidence="3">cv. G1812</strain>
    </source>
</reference>
<keyword evidence="3" id="KW-1185">Reference proteome</keyword>
<reference evidence="2" key="3">
    <citation type="submission" date="2022-06" db="UniProtKB">
        <authorList>
            <consortium name="EnsemblPlants"/>
        </authorList>
    </citation>
    <scope>IDENTIFICATION</scope>
</reference>
<proteinExistence type="predicted"/>